<dbReference type="PANTHER" id="PTHR47604:SF1">
    <property type="entry name" value="ADENYLYL CYCLASE"/>
    <property type="match status" value="1"/>
</dbReference>
<feature type="region of interest" description="Disordered" evidence="1">
    <location>
        <begin position="178"/>
        <end position="217"/>
    </location>
</feature>
<dbReference type="PANTHER" id="PTHR47604">
    <property type="entry name" value="ADENYLYL CYCLASE"/>
    <property type="match status" value="1"/>
</dbReference>
<organism evidence="2 3">
    <name type="scientific">Tetracentron sinense</name>
    <name type="common">Spur-leaf</name>
    <dbReference type="NCBI Taxonomy" id="13715"/>
    <lineage>
        <taxon>Eukaryota</taxon>
        <taxon>Viridiplantae</taxon>
        <taxon>Streptophyta</taxon>
        <taxon>Embryophyta</taxon>
        <taxon>Tracheophyta</taxon>
        <taxon>Spermatophyta</taxon>
        <taxon>Magnoliopsida</taxon>
        <taxon>Trochodendrales</taxon>
        <taxon>Trochodendraceae</taxon>
        <taxon>Tetracentron</taxon>
    </lineage>
</organism>
<sequence>MNSHRFEGTIHGICLPITAIAPHLGHHPMCSMMATSYAAEASIIGGVPTEAVKELYDKMLEAQTMPPNAWMWSLIENCANREDINLLFQILQNLRRFVIFCWLVFFYDRLSNLRIHANFNCSLCRIVAEACARVGALDFGKKVLWKHNVYGLTPSIGSAHYLLGKAQEKGKIVPEVLRPPRQPNRRCLGRNRQRKTPSEPIPSNGVHQKTSANSRRLVEEDSELVLGVSNLIPIRLGSGDPTVCNFPSGPCMEGPDQLGFCPFQSLVPRPVLKSSKPLMGFVRPVAPDSRSKGLNKELGPSSVAGIQSTSHPPTRKENLDDDPFLLDPVFERLGLFTSTRPRKKKSISGEESRRPFLPWGLISIAIFGKGFRILSVLILWVLNWRSCLGRAVEEIALLEFDYDSGKIFSPEVVQKPQLGASESFAVVTLLPSHPSHLSGLLALEDYDSSPAASPHPHSFTSRGSWSGLLISDLEGLIEEDWPDKSVPVSESGRQFANAGVVWSPVEVDSGLLELDSQFPSSLPRFIMEEAQEDQGGLSSHPTQPLLHLGSSPRKSVGSDRANEASLSLVEIRVPSDAVEKGSSKVSPVVVNQLALSGIVWDPSIVQDDSNFNCGLEEDKRSEPCLAPDQWKIASWVLENIEAVGKVLGLSYLGQEVEVRDLFKRLEVIKHDGHATVFENSTCSVPKRPWIHLLLFICYNTDNWQLISKYSKKFIKAGVKLRRTTYDIWMEFAAKIALFNFLYSLLCDTESIWKIEEWRSNWMKQHTLAIAFHVLSSLSHHVDMDMMSLLKYSGVIACHIHQIYPASYDELIEVFSPESAAAIIQVLNQVAVTLHINLPDVKKPGVVNELQKLVSKWPLEVIKHKKGIDRKALAASLKSNIPAVVSGPSNMGLHMSVNLVDLTRKKAIPC</sequence>
<evidence type="ECO:0000313" key="2">
    <source>
        <dbReference type="EMBL" id="KAF8394512.1"/>
    </source>
</evidence>
<evidence type="ECO:0000313" key="3">
    <source>
        <dbReference type="Proteomes" id="UP000655225"/>
    </source>
</evidence>
<dbReference type="OrthoDB" id="2016320at2759"/>
<keyword evidence="3" id="KW-1185">Reference proteome</keyword>
<proteinExistence type="predicted"/>
<accession>A0A834YUH2</accession>
<dbReference type="Proteomes" id="UP000655225">
    <property type="component" value="Unassembled WGS sequence"/>
</dbReference>
<dbReference type="EMBL" id="JABCRI010000014">
    <property type="protein sequence ID" value="KAF8394512.1"/>
    <property type="molecule type" value="Genomic_DNA"/>
</dbReference>
<protein>
    <submittedName>
        <fullName evidence="2">Uncharacterized protein</fullName>
    </submittedName>
</protein>
<gene>
    <name evidence="2" type="ORF">HHK36_020722</name>
</gene>
<feature type="compositionally biased region" description="Basic residues" evidence="1">
    <location>
        <begin position="183"/>
        <end position="195"/>
    </location>
</feature>
<feature type="region of interest" description="Disordered" evidence="1">
    <location>
        <begin position="531"/>
        <end position="559"/>
    </location>
</feature>
<feature type="region of interest" description="Disordered" evidence="1">
    <location>
        <begin position="289"/>
        <end position="319"/>
    </location>
</feature>
<comment type="caution">
    <text evidence="2">The sequence shown here is derived from an EMBL/GenBank/DDBJ whole genome shotgun (WGS) entry which is preliminary data.</text>
</comment>
<feature type="compositionally biased region" description="Polar residues" evidence="1">
    <location>
        <begin position="205"/>
        <end position="214"/>
    </location>
</feature>
<reference evidence="2 3" key="1">
    <citation type="submission" date="2020-04" db="EMBL/GenBank/DDBJ databases">
        <title>Plant Genome Project.</title>
        <authorList>
            <person name="Zhang R.-G."/>
        </authorList>
    </citation>
    <scope>NUCLEOTIDE SEQUENCE [LARGE SCALE GENOMIC DNA]</scope>
    <source>
        <strain evidence="2">YNK0</strain>
        <tissue evidence="2">Leaf</tissue>
    </source>
</reference>
<name>A0A834YUH2_TETSI</name>
<evidence type="ECO:0000256" key="1">
    <source>
        <dbReference type="SAM" id="MobiDB-lite"/>
    </source>
</evidence>
<dbReference type="AlphaFoldDB" id="A0A834YUH2"/>